<evidence type="ECO:0000313" key="8">
    <source>
        <dbReference type="EMBL" id="KPK63307.1"/>
    </source>
</evidence>
<proteinExistence type="inferred from homology"/>
<dbReference type="Pfam" id="PF25989">
    <property type="entry name" value="YknX_C"/>
    <property type="match status" value="1"/>
</dbReference>
<evidence type="ECO:0000256" key="4">
    <source>
        <dbReference type="SAM" id="Phobius"/>
    </source>
</evidence>
<dbReference type="PANTHER" id="PTHR30469:SF33">
    <property type="entry name" value="SLR1207 PROTEIN"/>
    <property type="match status" value="1"/>
</dbReference>
<dbReference type="EMBL" id="LJUJ01000015">
    <property type="protein sequence ID" value="KPK63307.1"/>
    <property type="molecule type" value="Genomic_DNA"/>
</dbReference>
<dbReference type="Pfam" id="PF25990">
    <property type="entry name" value="Beta-barrel_YknX"/>
    <property type="match status" value="1"/>
</dbReference>
<dbReference type="STRING" id="1703779.AMJ83_07520"/>
<dbReference type="SUPFAM" id="SSF111369">
    <property type="entry name" value="HlyD-like secretion proteins"/>
    <property type="match status" value="1"/>
</dbReference>
<dbReference type="InterPro" id="IPR058625">
    <property type="entry name" value="MdtA-like_BSH"/>
</dbReference>
<feature type="domain" description="Multidrug resistance protein MdtA-like barrel-sandwich hybrid" evidence="5">
    <location>
        <begin position="58"/>
        <end position="177"/>
    </location>
</feature>
<dbReference type="Gene3D" id="1.10.287.470">
    <property type="entry name" value="Helix hairpin bin"/>
    <property type="match status" value="1"/>
</dbReference>
<dbReference type="Gene3D" id="2.40.50.100">
    <property type="match status" value="1"/>
</dbReference>
<feature type="domain" description="YknX-like C-terminal permuted SH3-like" evidence="6">
    <location>
        <begin position="298"/>
        <end position="356"/>
    </location>
</feature>
<dbReference type="GO" id="GO:1990281">
    <property type="term" value="C:efflux pump complex"/>
    <property type="evidence" value="ECO:0007669"/>
    <property type="project" value="TreeGrafter"/>
</dbReference>
<dbReference type="GO" id="GO:0015562">
    <property type="term" value="F:efflux transmembrane transporter activity"/>
    <property type="evidence" value="ECO:0007669"/>
    <property type="project" value="TreeGrafter"/>
</dbReference>
<reference evidence="8 9" key="1">
    <citation type="journal article" date="2015" name="Microbiome">
        <title>Genomic resolution of linkages in carbon, nitrogen, and sulfur cycling among widespread estuary sediment bacteria.</title>
        <authorList>
            <person name="Baker B.J."/>
            <person name="Lazar C.S."/>
            <person name="Teske A.P."/>
            <person name="Dick G.J."/>
        </authorList>
    </citation>
    <scope>NUCLEOTIDE SEQUENCE [LARGE SCALE GENOMIC DNA]</scope>
    <source>
        <strain evidence="8">SM23_42</strain>
    </source>
</reference>
<gene>
    <name evidence="8" type="ORF">AMJ83_07520</name>
</gene>
<evidence type="ECO:0000256" key="2">
    <source>
        <dbReference type="SAM" id="Coils"/>
    </source>
</evidence>
<comment type="caution">
    <text evidence="8">The sequence shown here is derived from an EMBL/GenBank/DDBJ whole genome shotgun (WGS) entry which is preliminary data.</text>
</comment>
<dbReference type="PANTHER" id="PTHR30469">
    <property type="entry name" value="MULTIDRUG RESISTANCE PROTEIN MDTA"/>
    <property type="match status" value="1"/>
</dbReference>
<evidence type="ECO:0000259" key="5">
    <source>
        <dbReference type="Pfam" id="PF25917"/>
    </source>
</evidence>
<evidence type="ECO:0000256" key="3">
    <source>
        <dbReference type="SAM" id="MobiDB-lite"/>
    </source>
</evidence>
<dbReference type="InterPro" id="IPR058637">
    <property type="entry name" value="YknX-like_C"/>
</dbReference>
<dbReference type="InterPro" id="IPR058636">
    <property type="entry name" value="Beta-barrel_YknX"/>
</dbReference>
<feature type="domain" description="YknX-like beta-barrel" evidence="7">
    <location>
        <begin position="200"/>
        <end position="274"/>
    </location>
</feature>
<dbReference type="Pfam" id="PF25917">
    <property type="entry name" value="BSH_RND"/>
    <property type="match status" value="1"/>
</dbReference>
<feature type="region of interest" description="Disordered" evidence="3">
    <location>
        <begin position="363"/>
        <end position="383"/>
    </location>
</feature>
<keyword evidence="2" id="KW-0175">Coiled coil</keyword>
<evidence type="ECO:0000313" key="9">
    <source>
        <dbReference type="Proteomes" id="UP000051373"/>
    </source>
</evidence>
<dbReference type="AlphaFoldDB" id="A0A0S8FU10"/>
<evidence type="ECO:0000259" key="6">
    <source>
        <dbReference type="Pfam" id="PF25989"/>
    </source>
</evidence>
<protein>
    <submittedName>
        <fullName evidence="8">Uncharacterized protein</fullName>
    </submittedName>
</protein>
<feature type="transmembrane region" description="Helical" evidence="4">
    <location>
        <begin position="7"/>
        <end position="25"/>
    </location>
</feature>
<dbReference type="Gene3D" id="2.40.30.170">
    <property type="match status" value="1"/>
</dbReference>
<organism evidence="8 9">
    <name type="scientific">candidate division WOR_3 bacterium SM23_42</name>
    <dbReference type="NCBI Taxonomy" id="1703779"/>
    <lineage>
        <taxon>Bacteria</taxon>
        <taxon>Bacteria division WOR-3</taxon>
    </lineage>
</organism>
<name>A0A0S8FU10_UNCW3</name>
<dbReference type="Gene3D" id="6.20.50.140">
    <property type="match status" value="1"/>
</dbReference>
<keyword evidence="4" id="KW-0472">Membrane</keyword>
<dbReference type="InterPro" id="IPR006143">
    <property type="entry name" value="RND_pump_MFP"/>
</dbReference>
<keyword evidence="4" id="KW-1133">Transmembrane helix</keyword>
<keyword evidence="4" id="KW-0812">Transmembrane</keyword>
<feature type="coiled-coil region" evidence="2">
    <location>
        <begin position="98"/>
        <end position="125"/>
    </location>
</feature>
<comment type="similarity">
    <text evidence="1">Belongs to the membrane fusion protein (MFP) (TC 8.A.1) family.</text>
</comment>
<evidence type="ECO:0000259" key="7">
    <source>
        <dbReference type="Pfam" id="PF25990"/>
    </source>
</evidence>
<accession>A0A0S8FU10</accession>
<dbReference type="NCBIfam" id="TIGR01730">
    <property type="entry name" value="RND_mfp"/>
    <property type="match status" value="1"/>
</dbReference>
<sequence>MKKKRLLIIIGVVILVAVIVILNLSQRDAGEEVEVALVKRGNITSKVSASGQLRAKAQVDVSAETIARVRKILCKEGDFVTKGQLVIELDDVQANAARQLALANFEQAEQDLQRAQKLLEKELISHESFERIQLNYKTSKASYEQAMDTFRKTKIYAPISGRIMKINVEEGETAVMGALNYGGTVMMTIADMSNVIAVVTIDETDVPDVQIGQVSEIVADALPDTTFPGVVIKVGLMPITSQLTTDKVTDFEVEIELGEFSPFLRPGMNVQTDITTHEKVDVLVIPIQASGKRKIDSKTAQTTFVVNDGKAQLAEITTGVSSDKDIEVVSGVEEGDTVIIGPYRVLSKLKDGQKVSFEVPEEDSISQNLRPPRGLFGRLRKRT</sequence>
<dbReference type="Proteomes" id="UP000051373">
    <property type="component" value="Unassembled WGS sequence"/>
</dbReference>
<evidence type="ECO:0000256" key="1">
    <source>
        <dbReference type="ARBA" id="ARBA00009477"/>
    </source>
</evidence>